<reference evidence="1 2" key="1">
    <citation type="submission" date="2019-02" db="EMBL/GenBank/DDBJ databases">
        <title>Prokaryotic population dynamics and viral predation in marine succession experiment using metagenomics: the confinement effect.</title>
        <authorList>
            <person name="Haro-Moreno J.M."/>
            <person name="Rodriguez-Valera F."/>
            <person name="Lopez-Perez M."/>
        </authorList>
    </citation>
    <scope>NUCLEOTIDE SEQUENCE [LARGE SCALE GENOMIC DNA]</scope>
    <source>
        <strain evidence="1">MED-G170</strain>
    </source>
</reference>
<organism evidence="1 2">
    <name type="scientific">SAR92 clade bacterium</name>
    <dbReference type="NCBI Taxonomy" id="2315479"/>
    <lineage>
        <taxon>Bacteria</taxon>
        <taxon>Pseudomonadati</taxon>
        <taxon>Pseudomonadota</taxon>
        <taxon>Gammaproteobacteria</taxon>
        <taxon>Cellvibrionales</taxon>
        <taxon>Porticoccaceae</taxon>
        <taxon>SAR92 clade</taxon>
    </lineage>
</organism>
<proteinExistence type="predicted"/>
<dbReference type="Proteomes" id="UP000315889">
    <property type="component" value="Unassembled WGS sequence"/>
</dbReference>
<dbReference type="Pfam" id="PF06853">
    <property type="entry name" value="DUF1249"/>
    <property type="match status" value="1"/>
</dbReference>
<dbReference type="EMBL" id="SHBP01000020">
    <property type="protein sequence ID" value="RZO19073.1"/>
    <property type="molecule type" value="Genomic_DNA"/>
</dbReference>
<name>A0A520MCW6_9GAMM</name>
<evidence type="ECO:0000313" key="2">
    <source>
        <dbReference type="Proteomes" id="UP000315889"/>
    </source>
</evidence>
<protein>
    <submittedName>
        <fullName evidence="1">DUF1249 domain-containing protein</fullName>
    </submittedName>
</protein>
<dbReference type="InterPro" id="IPR009659">
    <property type="entry name" value="DUF1249"/>
</dbReference>
<accession>A0A520MCW6</accession>
<dbReference type="AlphaFoldDB" id="A0A520MCW6"/>
<gene>
    <name evidence="1" type="ORF">EVB03_09085</name>
</gene>
<evidence type="ECO:0000313" key="1">
    <source>
        <dbReference type="EMBL" id="RZO19073.1"/>
    </source>
</evidence>
<sequence length="146" mass="17116">MPNFELRKQRLDLSRLHDECERNYQRLQKVSFDSAKMGSLAHLNFPQKPNAGLSIEVIEVTKYTSTLNIKADQVGPHWMPQIEIKARVYRDAKMLEVIEWCTDRTIPWELSEEKGMQARDEKWQWNIFLSELLIYGLRHGSALAKA</sequence>
<dbReference type="PANTHER" id="PTHR38774">
    <property type="entry name" value="CYTOPLASMIC PROTEIN-RELATED"/>
    <property type="match status" value="1"/>
</dbReference>
<dbReference type="PANTHER" id="PTHR38774:SF1">
    <property type="entry name" value="CYTOPLASMIC PROTEIN"/>
    <property type="match status" value="1"/>
</dbReference>
<comment type="caution">
    <text evidence="1">The sequence shown here is derived from an EMBL/GenBank/DDBJ whole genome shotgun (WGS) entry which is preliminary data.</text>
</comment>